<dbReference type="Gene3D" id="3.20.20.70">
    <property type="entry name" value="Aldolase class I"/>
    <property type="match status" value="1"/>
</dbReference>
<evidence type="ECO:0000256" key="1">
    <source>
        <dbReference type="ARBA" id="ARBA00022630"/>
    </source>
</evidence>
<dbReference type="GO" id="GO:0004318">
    <property type="term" value="F:enoyl-[acyl-carrier-protein] reductase (NADH) activity"/>
    <property type="evidence" value="ECO:0007669"/>
    <property type="project" value="UniProtKB-EC"/>
</dbReference>
<sequence length="315" mass="33394">MSELAIKNRVTEMTGTEYPIIQAPMGWIARAQLAAAVSNAGGLGIIETSSGELDNIKIEVAKMRELTSKPFGMNVALSYVKGTNIVDFVIEQGIKFVTTSSGSPNVCTKAFQEAGITVFHVVPTLDMALKAIDAGVDGLVVEGGEGGGFKNPSPVSTMVLLPLIRSRVDVPIIAAGGISDGASMAGAFAMGAEGVQMGTRMLACAESPVHDNWKNAVVSAKETDTVFLNQASRPALRALRTQRTEQLLPLGKFNAMEHFAGVNELYFGGDMEAAIPLSGQVAGRIDSVKTAQAILSETMTEFHQIMKQLSTQYLR</sequence>
<accession>A0A840RA63</accession>
<keyword evidence="2" id="KW-0288">FMN</keyword>
<dbReference type="EC" id="1.3.1.9" evidence="4"/>
<organism evidence="4 5">
    <name type="scientific">Zhongshania antarctica</name>
    <dbReference type="NCBI Taxonomy" id="641702"/>
    <lineage>
        <taxon>Bacteria</taxon>
        <taxon>Pseudomonadati</taxon>
        <taxon>Pseudomonadota</taxon>
        <taxon>Gammaproteobacteria</taxon>
        <taxon>Cellvibrionales</taxon>
        <taxon>Spongiibacteraceae</taxon>
        <taxon>Zhongshania</taxon>
    </lineage>
</organism>
<dbReference type="EMBL" id="JACHHW010000015">
    <property type="protein sequence ID" value="MBB5189191.1"/>
    <property type="molecule type" value="Genomic_DNA"/>
</dbReference>
<dbReference type="PANTHER" id="PTHR32332:SF20">
    <property type="entry name" value="2-NITROPROPANE DIOXYGENASE-LIKE PROTEIN"/>
    <property type="match status" value="1"/>
</dbReference>
<dbReference type="AlphaFoldDB" id="A0A840RA63"/>
<name>A0A840RA63_9GAMM</name>
<evidence type="ECO:0000313" key="5">
    <source>
        <dbReference type="Proteomes" id="UP000536640"/>
    </source>
</evidence>
<reference evidence="4 5" key="1">
    <citation type="submission" date="2020-08" db="EMBL/GenBank/DDBJ databases">
        <title>Genomic Encyclopedia of Type Strains, Phase IV (KMG-IV): sequencing the most valuable type-strain genomes for metagenomic binning, comparative biology and taxonomic classification.</title>
        <authorList>
            <person name="Goeker M."/>
        </authorList>
    </citation>
    <scope>NUCLEOTIDE SEQUENCE [LARGE SCALE GENOMIC DNA]</scope>
    <source>
        <strain evidence="4 5">DSM 25701</strain>
    </source>
</reference>
<keyword evidence="5" id="KW-1185">Reference proteome</keyword>
<gene>
    <name evidence="4" type="ORF">HNQ57_003494</name>
</gene>
<evidence type="ECO:0000256" key="2">
    <source>
        <dbReference type="ARBA" id="ARBA00022643"/>
    </source>
</evidence>
<proteinExistence type="predicted"/>
<comment type="caution">
    <text evidence="4">The sequence shown here is derived from an EMBL/GenBank/DDBJ whole genome shotgun (WGS) entry which is preliminary data.</text>
</comment>
<dbReference type="CDD" id="cd04730">
    <property type="entry name" value="NPD_like"/>
    <property type="match status" value="1"/>
</dbReference>
<dbReference type="PANTHER" id="PTHR32332">
    <property type="entry name" value="2-NITROPROPANE DIOXYGENASE"/>
    <property type="match status" value="1"/>
</dbReference>
<dbReference type="SUPFAM" id="SSF51412">
    <property type="entry name" value="Inosine monophosphate dehydrogenase (IMPDH)"/>
    <property type="match status" value="1"/>
</dbReference>
<protein>
    <submittedName>
        <fullName evidence="4">Enoyl-[acyl-carrier protein] reductase II</fullName>
        <ecNumber evidence="4">1.3.1.9</ecNumber>
    </submittedName>
</protein>
<dbReference type="InterPro" id="IPR004136">
    <property type="entry name" value="NMO"/>
</dbReference>
<dbReference type="Proteomes" id="UP000536640">
    <property type="component" value="Unassembled WGS sequence"/>
</dbReference>
<dbReference type="Pfam" id="PF03060">
    <property type="entry name" value="NMO"/>
    <property type="match status" value="2"/>
</dbReference>
<keyword evidence="1" id="KW-0285">Flavoprotein</keyword>
<dbReference type="InterPro" id="IPR013785">
    <property type="entry name" value="Aldolase_TIM"/>
</dbReference>
<keyword evidence="3 4" id="KW-0560">Oxidoreductase</keyword>
<evidence type="ECO:0000256" key="3">
    <source>
        <dbReference type="ARBA" id="ARBA00023002"/>
    </source>
</evidence>
<dbReference type="RefSeq" id="WP_184465074.1">
    <property type="nucleotide sequence ID" value="NZ_JACHHW010000015.1"/>
</dbReference>
<dbReference type="GO" id="GO:0018580">
    <property type="term" value="F:nitronate monooxygenase activity"/>
    <property type="evidence" value="ECO:0007669"/>
    <property type="project" value="InterPro"/>
</dbReference>
<evidence type="ECO:0000313" key="4">
    <source>
        <dbReference type="EMBL" id="MBB5189191.1"/>
    </source>
</evidence>